<dbReference type="Gene3D" id="1.10.30.50">
    <property type="match status" value="1"/>
</dbReference>
<dbReference type="EMBL" id="QQWE01000005">
    <property type="protein sequence ID" value="REJ55880.1"/>
    <property type="molecule type" value="Genomic_DNA"/>
</dbReference>
<dbReference type="CDD" id="cd00085">
    <property type="entry name" value="HNHc"/>
    <property type="match status" value="1"/>
</dbReference>
<gene>
    <name evidence="2" type="ORF">DWQ56_15730</name>
</gene>
<name>A0A3E0M7V4_MICAE</name>
<dbReference type="InterPro" id="IPR003615">
    <property type="entry name" value="HNH_nuc"/>
</dbReference>
<proteinExistence type="predicted"/>
<dbReference type="GO" id="GO:0004519">
    <property type="term" value="F:endonuclease activity"/>
    <property type="evidence" value="ECO:0007669"/>
    <property type="project" value="UniProtKB-KW"/>
</dbReference>
<keyword evidence="2" id="KW-0378">Hydrolase</keyword>
<comment type="caution">
    <text evidence="2">The sequence shown here is derived from an EMBL/GenBank/DDBJ whole genome shotgun (WGS) entry which is preliminary data.</text>
</comment>
<dbReference type="AlphaFoldDB" id="A0A3E0M7V4"/>
<reference evidence="2 3" key="1">
    <citation type="submission" date="2017-08" db="EMBL/GenBank/DDBJ databases">
        <title>Functional genomic and metabolic studies of the symbiotic interactions of six Microcystis-dominated communities.</title>
        <authorList>
            <person name="Li Q."/>
            <person name="Lin F."/>
        </authorList>
    </citation>
    <scope>NUCLEOTIDE SEQUENCE [LARGE SCALE GENOMIC DNA]</scope>
    <source>
        <strain evidence="2">DA14</strain>
    </source>
</reference>
<evidence type="ECO:0000313" key="2">
    <source>
        <dbReference type="EMBL" id="REJ55880.1"/>
    </source>
</evidence>
<dbReference type="InterPro" id="IPR002711">
    <property type="entry name" value="HNH"/>
</dbReference>
<protein>
    <submittedName>
        <fullName evidence="2">HNH endonuclease</fullName>
    </submittedName>
</protein>
<organism evidence="2 3">
    <name type="scientific">Microcystis aeruginosa DA14</name>
    <dbReference type="NCBI Taxonomy" id="1987506"/>
    <lineage>
        <taxon>Bacteria</taxon>
        <taxon>Bacillati</taxon>
        <taxon>Cyanobacteriota</taxon>
        <taxon>Cyanophyceae</taxon>
        <taxon>Oscillatoriophycideae</taxon>
        <taxon>Chroococcales</taxon>
        <taxon>Microcystaceae</taxon>
        <taxon>Microcystis</taxon>
    </lineage>
</organism>
<evidence type="ECO:0000259" key="1">
    <source>
        <dbReference type="Pfam" id="PF01844"/>
    </source>
</evidence>
<keyword evidence="2" id="KW-0540">Nuclease</keyword>
<dbReference type="GO" id="GO:0008270">
    <property type="term" value="F:zinc ion binding"/>
    <property type="evidence" value="ECO:0007669"/>
    <property type="project" value="InterPro"/>
</dbReference>
<keyword evidence="2" id="KW-0255">Endonuclease</keyword>
<dbReference type="Proteomes" id="UP000256301">
    <property type="component" value="Unassembled WGS sequence"/>
</dbReference>
<dbReference type="Pfam" id="PF01844">
    <property type="entry name" value="HNH"/>
    <property type="match status" value="1"/>
</dbReference>
<dbReference type="GO" id="GO:0003676">
    <property type="term" value="F:nucleic acid binding"/>
    <property type="evidence" value="ECO:0007669"/>
    <property type="project" value="InterPro"/>
</dbReference>
<feature type="domain" description="HNH" evidence="1">
    <location>
        <begin position="175"/>
        <end position="231"/>
    </location>
</feature>
<accession>A0A3E0M7V4</accession>
<evidence type="ECO:0000313" key="3">
    <source>
        <dbReference type="Proteomes" id="UP000256301"/>
    </source>
</evidence>
<sequence length="253" mass="28679">MSQSVQAGQLVTARWSCGNSKRLQRGDRVFFMRLGQEPKGIFASGFAIQGSYEDRHWDSDKASSGETAMFVRVRFDSLLSPAKSDVLPRQLLDTEPFKEMHWDTQISGVQVPDSVALELEKVWQEFSNSSSFLSPEEISDNNAHYEGGVQQVTVNAYERNTKARKSCVEYYGVSCFVCGFDFSKVYGELGDGFIHVHHLRPLSEIKQQYRVDPINDLRPVCPNCHAMIHRRTPPLSIKELQEVLNNARLQSTT</sequence>